<accession>A0A0A8YDM7</accession>
<protein>
    <submittedName>
        <fullName evidence="1">Uncharacterized protein</fullName>
    </submittedName>
</protein>
<dbReference type="AlphaFoldDB" id="A0A0A8YDM7"/>
<reference evidence="1" key="1">
    <citation type="submission" date="2014-09" db="EMBL/GenBank/DDBJ databases">
        <authorList>
            <person name="Magalhaes I.L.F."/>
            <person name="Oliveira U."/>
            <person name="Santos F.R."/>
            <person name="Vidigal T.H.D.A."/>
            <person name="Brescovit A.D."/>
            <person name="Santos A.J."/>
        </authorList>
    </citation>
    <scope>NUCLEOTIDE SEQUENCE</scope>
    <source>
        <tissue evidence="1">Shoot tissue taken approximately 20 cm above the soil surface</tissue>
    </source>
</reference>
<dbReference type="EMBL" id="GBRH01274242">
    <property type="protein sequence ID" value="JAD23653.1"/>
    <property type="molecule type" value="Transcribed_RNA"/>
</dbReference>
<organism evidence="1">
    <name type="scientific">Arundo donax</name>
    <name type="common">Giant reed</name>
    <name type="synonym">Donax arundinaceus</name>
    <dbReference type="NCBI Taxonomy" id="35708"/>
    <lineage>
        <taxon>Eukaryota</taxon>
        <taxon>Viridiplantae</taxon>
        <taxon>Streptophyta</taxon>
        <taxon>Embryophyta</taxon>
        <taxon>Tracheophyta</taxon>
        <taxon>Spermatophyta</taxon>
        <taxon>Magnoliopsida</taxon>
        <taxon>Liliopsida</taxon>
        <taxon>Poales</taxon>
        <taxon>Poaceae</taxon>
        <taxon>PACMAD clade</taxon>
        <taxon>Arundinoideae</taxon>
        <taxon>Arundineae</taxon>
        <taxon>Arundo</taxon>
    </lineage>
</organism>
<sequence>MCAEIIHCSYPAVTARRKTYCLSGNPA</sequence>
<name>A0A0A8YDM7_ARUDO</name>
<evidence type="ECO:0000313" key="1">
    <source>
        <dbReference type="EMBL" id="JAD23653.1"/>
    </source>
</evidence>
<reference evidence="1" key="2">
    <citation type="journal article" date="2015" name="Data Brief">
        <title>Shoot transcriptome of the giant reed, Arundo donax.</title>
        <authorList>
            <person name="Barrero R.A."/>
            <person name="Guerrero F.D."/>
            <person name="Moolhuijzen P."/>
            <person name="Goolsby J.A."/>
            <person name="Tidwell J."/>
            <person name="Bellgard S.E."/>
            <person name="Bellgard M.I."/>
        </authorList>
    </citation>
    <scope>NUCLEOTIDE SEQUENCE</scope>
    <source>
        <tissue evidence="1">Shoot tissue taken approximately 20 cm above the soil surface</tissue>
    </source>
</reference>
<proteinExistence type="predicted"/>